<keyword evidence="3" id="KW-1185">Reference proteome</keyword>
<proteinExistence type="predicted"/>
<dbReference type="PANTHER" id="PTHR13246:SF1">
    <property type="entry name" value="CYTOSOLIC ENDO-BETA-N-ACETYLGLUCOSAMINIDASE"/>
    <property type="match status" value="1"/>
</dbReference>
<dbReference type="PANTHER" id="PTHR13246">
    <property type="entry name" value="ENDO BETA N-ACETYLGLUCOSAMINIDASE"/>
    <property type="match status" value="1"/>
</dbReference>
<organism evidence="2 3">
    <name type="scientific">Arabidopsis thaliana x Arabidopsis arenosa</name>
    <dbReference type="NCBI Taxonomy" id="1240361"/>
    <lineage>
        <taxon>Eukaryota</taxon>
        <taxon>Viridiplantae</taxon>
        <taxon>Streptophyta</taxon>
        <taxon>Embryophyta</taxon>
        <taxon>Tracheophyta</taxon>
        <taxon>Spermatophyta</taxon>
        <taxon>Magnoliopsida</taxon>
        <taxon>eudicotyledons</taxon>
        <taxon>Gunneridae</taxon>
        <taxon>Pentapetalae</taxon>
        <taxon>rosids</taxon>
        <taxon>malvids</taxon>
        <taxon>Brassicales</taxon>
        <taxon>Brassicaceae</taxon>
        <taxon>Camelineae</taxon>
        <taxon>Arabidopsis</taxon>
    </lineage>
</organism>
<dbReference type="EMBL" id="JAEFBK010000031">
    <property type="protein sequence ID" value="KAG7530524.1"/>
    <property type="molecule type" value="Genomic_DNA"/>
</dbReference>
<protein>
    <submittedName>
        <fullName evidence="2">Glycoside hydrolase family 85</fullName>
    </submittedName>
</protein>
<accession>A0A8T1XCP5</accession>
<dbReference type="AlphaFoldDB" id="A0A8T1XCP5"/>
<evidence type="ECO:0000313" key="3">
    <source>
        <dbReference type="Proteomes" id="UP000694240"/>
    </source>
</evidence>
<comment type="caution">
    <text evidence="2">The sequence shown here is derived from an EMBL/GenBank/DDBJ whole genome shotgun (WGS) entry which is preliminary data.</text>
</comment>
<dbReference type="InterPro" id="IPR032979">
    <property type="entry name" value="ENGase"/>
</dbReference>
<dbReference type="Proteomes" id="UP000694240">
    <property type="component" value="Unassembled WGS sequence"/>
</dbReference>
<dbReference type="GO" id="GO:0033925">
    <property type="term" value="F:mannosyl-glycoprotein endo-beta-N-acetylglucosaminidase activity"/>
    <property type="evidence" value="ECO:0007669"/>
    <property type="project" value="UniProtKB-EC"/>
</dbReference>
<feature type="domain" description="Cytosolic endo-beta-N-acetylglucosaminidase TIM barrel" evidence="1">
    <location>
        <begin position="192"/>
        <end position="253"/>
    </location>
</feature>
<name>A0A8T1XCP5_9BRAS</name>
<dbReference type="InterPro" id="IPR005201">
    <property type="entry name" value="TIM_ENGase"/>
</dbReference>
<dbReference type="Pfam" id="PF03644">
    <property type="entry name" value="Glyco_hydro_85"/>
    <property type="match status" value="2"/>
</dbReference>
<feature type="domain" description="Cytosolic endo-beta-N-acetylglucosaminidase TIM barrel" evidence="1">
    <location>
        <begin position="70"/>
        <end position="185"/>
    </location>
</feature>
<evidence type="ECO:0000259" key="1">
    <source>
        <dbReference type="Pfam" id="PF03644"/>
    </source>
</evidence>
<reference evidence="2 3" key="1">
    <citation type="submission" date="2020-12" db="EMBL/GenBank/DDBJ databases">
        <title>Concerted genomic and epigenomic changes stabilize Arabidopsis allopolyploids.</title>
        <authorList>
            <person name="Chen Z."/>
        </authorList>
    </citation>
    <scope>NUCLEOTIDE SEQUENCE [LARGE SCALE GENOMIC DNA]</scope>
    <source>
        <strain evidence="2">Allo738</strain>
        <tissue evidence="2">Leaf</tissue>
    </source>
</reference>
<dbReference type="GO" id="GO:0005829">
    <property type="term" value="C:cytosol"/>
    <property type="evidence" value="ECO:0007669"/>
    <property type="project" value="UniProtKB-SubCell"/>
</dbReference>
<evidence type="ECO:0000313" key="2">
    <source>
        <dbReference type="EMBL" id="KAG7530524.1"/>
    </source>
</evidence>
<gene>
    <name evidence="2" type="ORF">ISN45_Un31g000090</name>
</gene>
<keyword evidence="2" id="KW-0378">Hydrolase</keyword>
<sequence>MFDMVTQHRKDDKLTFEDLVIAKATYEKGTDDEIAEFIYQTLDVNGNGVLTRMWKQRWLRHLGLVFDGRVCLFSHSLVTLPPPCWTNTAHRHGVKVLGTFITEWDEGKATCKELLATNESAQMYAERLAEFSAALGFDGWLINIENIIDEVQIPNLMVFVSHLTKVIHSSVPGGLVIWYNSVTENYPKASADIAGDRKYDVYMGIDVFGRGTYGGGQWTANVALDLLKSSDVSAAVFASGWVYETEQPPDFRTAKINGGHLLRSHGV</sequence>